<organism evidence="2 3">
    <name type="scientific">Klebsiella phage KP8</name>
    <dbReference type="NCBI Taxonomy" id="2099850"/>
    <lineage>
        <taxon>Viruses</taxon>
        <taxon>Duplodnaviria</taxon>
        <taxon>Heunggongvirae</taxon>
        <taxon>Uroviricota</taxon>
        <taxon>Caudoviricetes</taxon>
        <taxon>Schitoviridae</taxon>
        <taxon>Enquatrovirinae</taxon>
        <taxon>Kaypoctavirus</taxon>
        <taxon>Kaypoctavirus KP8</taxon>
    </lineage>
</organism>
<keyword evidence="3" id="KW-1185">Reference proteome</keyword>
<evidence type="ECO:0000313" key="3">
    <source>
        <dbReference type="Proteomes" id="UP000241488"/>
    </source>
</evidence>
<protein>
    <submittedName>
        <fullName evidence="2">Uncharacterized protein</fullName>
    </submittedName>
</protein>
<sequence length="125" mass="14478">MKEGKELLHTPGTRLMCNACGLVSSNHKMSMPFEYMYTTPLGKNNVFTYGPYYACYHYCKRCSNNDDTGIGFLDSGNYECDETRDISKWEKELSDLEDEVENLKFKIKKGKARWEELWGTDEDAT</sequence>
<evidence type="ECO:0000313" key="2">
    <source>
        <dbReference type="EMBL" id="AVJ48971.1"/>
    </source>
</evidence>
<accession>A0A2P1CCN0</accession>
<dbReference type="GeneID" id="55607692"/>
<proteinExistence type="predicted"/>
<evidence type="ECO:0000256" key="1">
    <source>
        <dbReference type="SAM" id="Coils"/>
    </source>
</evidence>
<keyword evidence="1" id="KW-0175">Coiled coil</keyword>
<dbReference type="EMBL" id="MG922974">
    <property type="protein sequence ID" value="AVJ48971.1"/>
    <property type="molecule type" value="Genomic_DNA"/>
</dbReference>
<dbReference type="KEGG" id="vg:55607692"/>
<dbReference type="Proteomes" id="UP000241488">
    <property type="component" value="Segment"/>
</dbReference>
<dbReference type="RefSeq" id="YP_009837502.1">
    <property type="nucleotide sequence ID" value="NC_048700.1"/>
</dbReference>
<name>A0A2P1CCN0_9CAUD</name>
<reference evidence="3" key="1">
    <citation type="submission" date="2018-02" db="EMBL/GenBank/DDBJ databases">
        <title>Complete genome of Klebsiella pneumoniae Podoviridae bacteriophage KP8.</title>
        <authorList>
            <person name="Bokovaya O."/>
            <person name="Tikunov A."/>
            <person name="Morozova V."/>
        </authorList>
    </citation>
    <scope>NUCLEOTIDE SEQUENCE [LARGE SCALE GENOMIC DNA]</scope>
</reference>
<feature type="coiled-coil region" evidence="1">
    <location>
        <begin position="86"/>
        <end position="113"/>
    </location>
</feature>